<accession>A0A9P4TV79</accession>
<dbReference type="GO" id="GO:0051726">
    <property type="term" value="P:regulation of cell cycle"/>
    <property type="evidence" value="ECO:0007669"/>
    <property type="project" value="TreeGrafter"/>
</dbReference>
<evidence type="ECO:0000313" key="4">
    <source>
        <dbReference type="Proteomes" id="UP000800235"/>
    </source>
</evidence>
<feature type="compositionally biased region" description="Low complexity" evidence="2">
    <location>
        <begin position="486"/>
        <end position="496"/>
    </location>
</feature>
<feature type="compositionally biased region" description="Basic and acidic residues" evidence="2">
    <location>
        <begin position="506"/>
        <end position="519"/>
    </location>
</feature>
<feature type="compositionally biased region" description="Basic and acidic residues" evidence="2">
    <location>
        <begin position="1041"/>
        <end position="1052"/>
    </location>
</feature>
<dbReference type="PANTHER" id="PTHR15154:SF2">
    <property type="entry name" value="HAMARTIN"/>
    <property type="match status" value="1"/>
</dbReference>
<dbReference type="InterPro" id="IPR007483">
    <property type="entry name" value="Hamartin"/>
</dbReference>
<gene>
    <name evidence="3" type="ORF">EJ08DRAFT_652702</name>
</gene>
<dbReference type="Pfam" id="PF04388">
    <property type="entry name" value="Hamartin"/>
    <property type="match status" value="1"/>
</dbReference>
<evidence type="ECO:0000313" key="3">
    <source>
        <dbReference type="EMBL" id="KAF2423587.1"/>
    </source>
</evidence>
<feature type="coiled-coil region" evidence="1">
    <location>
        <begin position="649"/>
        <end position="812"/>
    </location>
</feature>
<keyword evidence="1" id="KW-0175">Coiled coil</keyword>
<comment type="caution">
    <text evidence="3">The sequence shown here is derived from an EMBL/GenBank/DDBJ whole genome shotgun (WGS) entry which is preliminary data.</text>
</comment>
<feature type="region of interest" description="Disordered" evidence="2">
    <location>
        <begin position="428"/>
        <end position="570"/>
    </location>
</feature>
<feature type="compositionally biased region" description="Polar residues" evidence="2">
    <location>
        <begin position="952"/>
        <end position="962"/>
    </location>
</feature>
<dbReference type="GO" id="GO:0033596">
    <property type="term" value="C:TSC1-TSC2 complex"/>
    <property type="evidence" value="ECO:0007669"/>
    <property type="project" value="TreeGrafter"/>
</dbReference>
<sequence>MALVFGTLKDTVKAIQSTFAGNSHPLPDELQQTIEFFLDNHHQIADADSQRLHEDLLAIHGKYVANNPELHGLFVHLLRQLRPTLRGVKRLEEWWTLVIRPTVDAVGHKRHTIEDAREFLLGIMVFDQDEDLTGENAELSRRFTRKVMDAYFVRSKIPTSESEVVSPEDEFIAQELEGILVAFGRKKPQQFLVAIDEQIVKKERRLQALSLLSSFVRLQPPHLHLVLETSIIQHLYNCLLIDTSGTVVDLALTILIMFLPHITTSLVSSLPTLFIIYARILCWEQSTKDGDTPTQGSDAEKFLDSEPAPVLSADASWEALPRLFNSVGAIIPKTSFYFTFLYGLFPLNFMNFIRKPRRYLKLQNYPGAADLILHQDTIRQRSETHRAGHRLHPSFFSTTSDDELIDNKWLKSDPADLVSECLGLCIGPGRKISDPGPPPTTKLPELPKTRKSSMQREALLAPDDEGYSTSPTEYKSQQNSWRHTHSTTLTAPSTTAESQRLPLHKSSGDRLDLTLDSLRDVPFGTRTRDTSPSAKSRSHSRSQSRPQSRSQSRPQSRHGQDPQKKDVYGFFPTPPLPIPSPTLQAFSQALSRSPINDTGTNDSTALLQREVMLLKNDLNFERFQKAQYLAQIGQLQRKHIKDATVDFQNQNVLNAKRTLQAKLDKANDLYAQLKKETTTSRNQSKRYEEQLSQKLKSYREEEKQWQAEMQMLRHELEKAQAECESLKQLVVDSEIREHDSRDQLDTQALDLQEYDALQNKLQDLEDRLREYQFRDLEIDRAREDQDLLRNELESARLNLDSRDLELERMQKTYEQKILMLETRARQAAVETTAATPGQISASIQQIIDNALAASHSKLQQVKKNYTRLLSKYTELELKYQELEAQSRPSNHNPLFRPSSVLSLTQYADDATKVSAGGGTVRENTLSRLHSLRKPHAFSDPLLVDTDEISPIDKSSLSNSHSNTYHDRPSRMDAYNQSRARRGISPPAVEYEYGGNSHDFHANTTGAVSNRHSTQLLDGNGGKGTAADQVRVYGRGGAQKKVPKEEKKKDKSKTGGFRGLKGIM</sequence>
<dbReference type="GO" id="GO:0032007">
    <property type="term" value="P:negative regulation of TOR signaling"/>
    <property type="evidence" value="ECO:0007669"/>
    <property type="project" value="TreeGrafter"/>
</dbReference>
<protein>
    <recommendedName>
        <fullName evidence="5">Hamartin</fullName>
    </recommendedName>
</protein>
<feature type="region of interest" description="Disordered" evidence="2">
    <location>
        <begin position="950"/>
        <end position="976"/>
    </location>
</feature>
<reference evidence="3" key="1">
    <citation type="journal article" date="2020" name="Stud. Mycol.">
        <title>101 Dothideomycetes genomes: a test case for predicting lifestyles and emergence of pathogens.</title>
        <authorList>
            <person name="Haridas S."/>
            <person name="Albert R."/>
            <person name="Binder M."/>
            <person name="Bloem J."/>
            <person name="Labutti K."/>
            <person name="Salamov A."/>
            <person name="Andreopoulos B."/>
            <person name="Baker S."/>
            <person name="Barry K."/>
            <person name="Bills G."/>
            <person name="Bluhm B."/>
            <person name="Cannon C."/>
            <person name="Castanera R."/>
            <person name="Culley D."/>
            <person name="Daum C."/>
            <person name="Ezra D."/>
            <person name="Gonzalez J."/>
            <person name="Henrissat B."/>
            <person name="Kuo A."/>
            <person name="Liang C."/>
            <person name="Lipzen A."/>
            <person name="Lutzoni F."/>
            <person name="Magnuson J."/>
            <person name="Mondo S."/>
            <person name="Nolan M."/>
            <person name="Ohm R."/>
            <person name="Pangilinan J."/>
            <person name="Park H.-J."/>
            <person name="Ramirez L."/>
            <person name="Alfaro M."/>
            <person name="Sun H."/>
            <person name="Tritt A."/>
            <person name="Yoshinaga Y."/>
            <person name="Zwiers L.-H."/>
            <person name="Turgeon B."/>
            <person name="Goodwin S."/>
            <person name="Spatafora J."/>
            <person name="Crous P."/>
            <person name="Grigoriev I."/>
        </authorList>
    </citation>
    <scope>NUCLEOTIDE SEQUENCE</scope>
    <source>
        <strain evidence="3">CBS 130266</strain>
    </source>
</reference>
<feature type="compositionally biased region" description="Polar residues" evidence="2">
    <location>
        <begin position="467"/>
        <end position="481"/>
    </location>
</feature>
<name>A0A9P4TV79_9PEZI</name>
<proteinExistence type="predicted"/>
<evidence type="ECO:0000256" key="2">
    <source>
        <dbReference type="SAM" id="MobiDB-lite"/>
    </source>
</evidence>
<dbReference type="OrthoDB" id="6022054at2759"/>
<dbReference type="PANTHER" id="PTHR15154">
    <property type="entry name" value="HAMARTIN"/>
    <property type="match status" value="1"/>
</dbReference>
<evidence type="ECO:0008006" key="5">
    <source>
        <dbReference type="Google" id="ProtNLM"/>
    </source>
</evidence>
<feature type="coiled-coil region" evidence="1">
    <location>
        <begin position="858"/>
        <end position="885"/>
    </location>
</feature>
<dbReference type="Proteomes" id="UP000800235">
    <property type="component" value="Unassembled WGS sequence"/>
</dbReference>
<dbReference type="EMBL" id="MU007080">
    <property type="protein sequence ID" value="KAF2423587.1"/>
    <property type="molecule type" value="Genomic_DNA"/>
</dbReference>
<feature type="compositionally biased region" description="Low complexity" evidence="2">
    <location>
        <begin position="543"/>
        <end position="554"/>
    </location>
</feature>
<organism evidence="3 4">
    <name type="scientific">Tothia fuscella</name>
    <dbReference type="NCBI Taxonomy" id="1048955"/>
    <lineage>
        <taxon>Eukaryota</taxon>
        <taxon>Fungi</taxon>
        <taxon>Dikarya</taxon>
        <taxon>Ascomycota</taxon>
        <taxon>Pezizomycotina</taxon>
        <taxon>Dothideomycetes</taxon>
        <taxon>Pleosporomycetidae</taxon>
        <taxon>Venturiales</taxon>
        <taxon>Cylindrosympodiaceae</taxon>
        <taxon>Tothia</taxon>
    </lineage>
</organism>
<feature type="region of interest" description="Disordered" evidence="2">
    <location>
        <begin position="1011"/>
        <end position="1063"/>
    </location>
</feature>
<dbReference type="AlphaFoldDB" id="A0A9P4TV79"/>
<evidence type="ECO:0000256" key="1">
    <source>
        <dbReference type="SAM" id="Coils"/>
    </source>
</evidence>
<keyword evidence="4" id="KW-1185">Reference proteome</keyword>
<feature type="compositionally biased region" description="Basic and acidic residues" evidence="2">
    <location>
        <begin position="558"/>
        <end position="567"/>
    </location>
</feature>